<dbReference type="AlphaFoldDB" id="A0A0N1PCY4"/>
<proteinExistence type="predicted"/>
<keyword evidence="3" id="KW-1185">Reference proteome</keyword>
<reference evidence="2 3" key="1">
    <citation type="journal article" date="2015" name="PLoS Pathog.">
        <title>Leptomonas seymouri: Adaptations to the Dixenous Life Cycle Analyzed by Genome Sequencing, Transcriptome Profiling and Co-infection with Leishmania donovani.</title>
        <authorList>
            <person name="Kraeva N."/>
            <person name="Butenko A."/>
            <person name="Hlavacova J."/>
            <person name="Kostygov A."/>
            <person name="Myskova J."/>
            <person name="Grybchuk D."/>
            <person name="Lestinova T."/>
            <person name="Votypka J."/>
            <person name="Volf P."/>
            <person name="Opperdoes F."/>
            <person name="Flegontov P."/>
            <person name="Lukes J."/>
            <person name="Yurchenko V."/>
        </authorList>
    </citation>
    <scope>NUCLEOTIDE SEQUENCE [LARGE SCALE GENOMIC DNA]</scope>
    <source>
        <strain evidence="2 3">ATCC 30220</strain>
    </source>
</reference>
<dbReference type="VEuPathDB" id="TriTrypDB:Lsey_0140_0120"/>
<dbReference type="EMBL" id="LJSK01000140">
    <property type="protein sequence ID" value="KPI86254.1"/>
    <property type="molecule type" value="Genomic_DNA"/>
</dbReference>
<evidence type="ECO:0000313" key="3">
    <source>
        <dbReference type="Proteomes" id="UP000038009"/>
    </source>
</evidence>
<feature type="region of interest" description="Disordered" evidence="1">
    <location>
        <begin position="306"/>
        <end position="332"/>
    </location>
</feature>
<evidence type="ECO:0000313" key="2">
    <source>
        <dbReference type="EMBL" id="KPI86254.1"/>
    </source>
</evidence>
<feature type="compositionally biased region" description="Pro residues" evidence="1">
    <location>
        <begin position="1"/>
        <end position="44"/>
    </location>
</feature>
<accession>A0A0N1PCY4</accession>
<comment type="caution">
    <text evidence="2">The sequence shown here is derived from an EMBL/GenBank/DDBJ whole genome shotgun (WGS) entry which is preliminary data.</text>
</comment>
<feature type="region of interest" description="Disordered" evidence="1">
    <location>
        <begin position="120"/>
        <end position="143"/>
    </location>
</feature>
<dbReference type="InterPro" id="IPR051425">
    <property type="entry name" value="Formin_Homology"/>
</dbReference>
<dbReference type="PANTHER" id="PTHR45725">
    <property type="entry name" value="FORMIN HOMOLOGY 2 FAMILY MEMBER"/>
    <property type="match status" value="1"/>
</dbReference>
<dbReference type="OMA" id="GCVEYPT"/>
<name>A0A0N1PCY4_LEPSE</name>
<dbReference type="OrthoDB" id="273617at2759"/>
<dbReference type="Proteomes" id="UP000038009">
    <property type="component" value="Unassembled WGS sequence"/>
</dbReference>
<dbReference type="PANTHER" id="PTHR45725:SF18">
    <property type="entry name" value="ORC1-LIKE AAA ATPASE DOMAIN-CONTAINING PROTEIN"/>
    <property type="match status" value="1"/>
</dbReference>
<gene>
    <name evidence="2" type="ORF">ABL78_4680</name>
</gene>
<feature type="region of interest" description="Disordered" evidence="1">
    <location>
        <begin position="1"/>
        <end position="94"/>
    </location>
</feature>
<feature type="compositionally biased region" description="Pro residues" evidence="1">
    <location>
        <begin position="51"/>
        <end position="94"/>
    </location>
</feature>
<evidence type="ECO:0000256" key="1">
    <source>
        <dbReference type="SAM" id="MobiDB-lite"/>
    </source>
</evidence>
<protein>
    <submittedName>
        <fullName evidence="2">Uncharacterized protein</fullName>
    </submittedName>
</protein>
<organism evidence="2 3">
    <name type="scientific">Leptomonas seymouri</name>
    <dbReference type="NCBI Taxonomy" id="5684"/>
    <lineage>
        <taxon>Eukaryota</taxon>
        <taxon>Discoba</taxon>
        <taxon>Euglenozoa</taxon>
        <taxon>Kinetoplastea</taxon>
        <taxon>Metakinetoplastina</taxon>
        <taxon>Trypanosomatida</taxon>
        <taxon>Trypanosomatidae</taxon>
        <taxon>Leishmaniinae</taxon>
        <taxon>Leptomonas</taxon>
    </lineage>
</organism>
<feature type="compositionally biased region" description="Pro residues" evidence="1">
    <location>
        <begin position="132"/>
        <end position="143"/>
    </location>
</feature>
<sequence length="367" mass="37908">MSVPPLPPPATVPMPPLAAAVPPPPPSAAVPLPPPPPAAVPLPPSSLSTGPLPPPPSAALPPPPPPLAAIPPPPTTSATVPPSPAAVAAPPPPPVTATAAAATLPAGVSASAAAPAPLAVPPAPAAPTASAPSPPSAPAPPAVQPMSVEVWKALENEVRRPQPNMEGTRYLEIEERVRDEVCRLFILSDYDVGTLMTNIARSLQHVGRHDIGLLRNDNNTAFTLTQSVAYAHKGTTEVEQRRYAVADAVERINQVGLHAEREFAQAAQKLLPATAPPTAAAAKTATPPVFRKSAYEVLMEQIAATRRDGSPKARRSASCGGRPKRVGGTGGSACATSNSYLLQRYGGSYDPQRQYSHYRYYGLPGSK</sequence>